<keyword evidence="2 5" id="KW-0547">Nucleotide-binding</keyword>
<dbReference type="GO" id="GO:0051256">
    <property type="term" value="P:mitotic spindle midzone assembly"/>
    <property type="evidence" value="ECO:0007669"/>
    <property type="project" value="TreeGrafter"/>
</dbReference>
<dbReference type="PANTHER" id="PTHR24115:SF600">
    <property type="entry name" value="KINESIN-LIKE PROTEIN KIF23"/>
    <property type="match status" value="1"/>
</dbReference>
<feature type="binding site" evidence="5">
    <location>
        <begin position="95"/>
        <end position="102"/>
    </location>
    <ligand>
        <name>ATP</name>
        <dbReference type="ChEBI" id="CHEBI:30616"/>
    </ligand>
</feature>
<dbReference type="PRINTS" id="PR00380">
    <property type="entry name" value="KINESINHEAVY"/>
</dbReference>
<comment type="similarity">
    <text evidence="5 6">Belongs to the TRAFAC class myosin-kinesin ATPase superfamily. Kinesin family.</text>
</comment>
<dbReference type="WBParaSite" id="PTRK_0000080300.1">
    <property type="protein sequence ID" value="PTRK_0000080300.1"/>
    <property type="gene ID" value="PTRK_0000080300"/>
</dbReference>
<dbReference type="PANTHER" id="PTHR24115">
    <property type="entry name" value="KINESIN-RELATED"/>
    <property type="match status" value="1"/>
</dbReference>
<evidence type="ECO:0000256" key="2">
    <source>
        <dbReference type="ARBA" id="ARBA00022741"/>
    </source>
</evidence>
<dbReference type="SMART" id="SM00129">
    <property type="entry name" value="KISc"/>
    <property type="match status" value="1"/>
</dbReference>
<sequence>MVNLTAHNSLEVVCRLRPSSSTKTEIEDSVIFVDEEHVQLNAPPDVKNLKSNKNLYKFGFVFDPYEEQKTIFQRTCLDLIEKFLQGENSLLFTYGVSGSGKTYTMTGNYEDPGILPRLADVLFNSLPNVAAKCIFKNEGKNNIKIQEVNEYIKDFKELTKTQKYINMIKDSELYFNRIIDITKLKTFDEDKIATVFVSYVELYNQYVYDLLDDDSSVRKEVKLGPNGVAIIENVVEIEVSSSKEIMAIFEKAQVKRRTAETALNSTSSRSHSIFMIRLVMTDLNDNETYPVMNNNKIVQSKIFLVDLAGSERAKRSNAEGERLTEANAINNSLLTLRKCFNALKYNQRKKNKVVVPYRENKLTTLFKTFFEGSGYIRMIICVNPSVEDYDENVQVLSFAQSSQEVNIHVDTKMEKTYNSIGGEFHFPRRFIRKWFNDANRTFEDKAYGLKDFLVSRLNTDIWKACSDLRNEILTNNCYRDLLLLKLDDSKNQLESVKKALNESKERINSLYITKDKLKILSYNKY</sequence>
<dbReference type="InterPro" id="IPR027640">
    <property type="entry name" value="Kinesin-like_fam"/>
</dbReference>
<dbReference type="GO" id="GO:0005634">
    <property type="term" value="C:nucleus"/>
    <property type="evidence" value="ECO:0007669"/>
    <property type="project" value="TreeGrafter"/>
</dbReference>
<feature type="domain" description="Kinesin motor" evidence="7">
    <location>
        <begin position="9"/>
        <end position="405"/>
    </location>
</feature>
<dbReference type="InterPro" id="IPR001752">
    <property type="entry name" value="Kinesin_motor_dom"/>
</dbReference>
<proteinExistence type="inferred from homology"/>
<dbReference type="AlphaFoldDB" id="A0A0N4Z1Q7"/>
<evidence type="ECO:0000256" key="5">
    <source>
        <dbReference type="PROSITE-ProRule" id="PRU00283"/>
    </source>
</evidence>
<keyword evidence="8" id="KW-1185">Reference proteome</keyword>
<keyword evidence="6" id="KW-0493">Microtubule</keyword>
<comment type="subcellular location">
    <subcellularLocation>
        <location evidence="1">Cytoplasm</location>
        <location evidence="1">Cytoskeleton</location>
    </subcellularLocation>
</comment>
<accession>A0A0N4Z1Q7</accession>
<keyword evidence="4" id="KW-0963">Cytoplasm</keyword>
<dbReference type="GO" id="GO:0005874">
    <property type="term" value="C:microtubule"/>
    <property type="evidence" value="ECO:0007669"/>
    <property type="project" value="UniProtKB-KW"/>
</dbReference>
<evidence type="ECO:0000313" key="9">
    <source>
        <dbReference type="WBParaSite" id="PTRK_0000080300.1"/>
    </source>
</evidence>
<dbReference type="InterPro" id="IPR036961">
    <property type="entry name" value="Kinesin_motor_dom_sf"/>
</dbReference>
<dbReference type="InterPro" id="IPR027417">
    <property type="entry name" value="P-loop_NTPase"/>
</dbReference>
<evidence type="ECO:0000313" key="8">
    <source>
        <dbReference type="Proteomes" id="UP000038045"/>
    </source>
</evidence>
<dbReference type="Pfam" id="PF00225">
    <property type="entry name" value="Kinesin"/>
    <property type="match status" value="1"/>
</dbReference>
<dbReference type="PROSITE" id="PS00411">
    <property type="entry name" value="KINESIN_MOTOR_1"/>
    <property type="match status" value="1"/>
</dbReference>
<dbReference type="SUPFAM" id="SSF52540">
    <property type="entry name" value="P-loop containing nucleoside triphosphate hydrolases"/>
    <property type="match status" value="1"/>
</dbReference>
<dbReference type="STRING" id="131310.A0A0N4Z1Q7"/>
<evidence type="ECO:0000256" key="3">
    <source>
        <dbReference type="ARBA" id="ARBA00022840"/>
    </source>
</evidence>
<evidence type="ECO:0000256" key="1">
    <source>
        <dbReference type="ARBA" id="ARBA00004245"/>
    </source>
</evidence>
<dbReference type="Gene3D" id="3.40.850.10">
    <property type="entry name" value="Kinesin motor domain"/>
    <property type="match status" value="1"/>
</dbReference>
<dbReference type="GO" id="GO:0016887">
    <property type="term" value="F:ATP hydrolysis activity"/>
    <property type="evidence" value="ECO:0007669"/>
    <property type="project" value="TreeGrafter"/>
</dbReference>
<evidence type="ECO:0000256" key="6">
    <source>
        <dbReference type="RuleBase" id="RU000394"/>
    </source>
</evidence>
<dbReference type="GO" id="GO:0008017">
    <property type="term" value="F:microtubule binding"/>
    <property type="evidence" value="ECO:0007669"/>
    <property type="project" value="InterPro"/>
</dbReference>
<dbReference type="GO" id="GO:0003777">
    <property type="term" value="F:microtubule motor activity"/>
    <property type="evidence" value="ECO:0007669"/>
    <property type="project" value="InterPro"/>
</dbReference>
<protein>
    <recommendedName>
        <fullName evidence="6">Kinesin-like protein</fullName>
    </recommendedName>
</protein>
<organism evidence="8 9">
    <name type="scientific">Parastrongyloides trichosuri</name>
    <name type="common">Possum-specific nematode worm</name>
    <dbReference type="NCBI Taxonomy" id="131310"/>
    <lineage>
        <taxon>Eukaryota</taxon>
        <taxon>Metazoa</taxon>
        <taxon>Ecdysozoa</taxon>
        <taxon>Nematoda</taxon>
        <taxon>Chromadorea</taxon>
        <taxon>Rhabditida</taxon>
        <taxon>Tylenchina</taxon>
        <taxon>Panagrolaimomorpha</taxon>
        <taxon>Strongyloidoidea</taxon>
        <taxon>Strongyloididae</taxon>
        <taxon>Parastrongyloides</taxon>
    </lineage>
</organism>
<evidence type="ECO:0000256" key="4">
    <source>
        <dbReference type="ARBA" id="ARBA00023212"/>
    </source>
</evidence>
<dbReference type="GO" id="GO:0007018">
    <property type="term" value="P:microtubule-based movement"/>
    <property type="evidence" value="ECO:0007669"/>
    <property type="project" value="InterPro"/>
</dbReference>
<dbReference type="GO" id="GO:0005524">
    <property type="term" value="F:ATP binding"/>
    <property type="evidence" value="ECO:0007669"/>
    <property type="project" value="UniProtKB-UniRule"/>
</dbReference>
<dbReference type="GO" id="GO:0005871">
    <property type="term" value="C:kinesin complex"/>
    <property type="evidence" value="ECO:0007669"/>
    <property type="project" value="TreeGrafter"/>
</dbReference>
<dbReference type="Proteomes" id="UP000038045">
    <property type="component" value="Unplaced"/>
</dbReference>
<reference evidence="9" key="1">
    <citation type="submission" date="2017-02" db="UniProtKB">
        <authorList>
            <consortium name="WormBaseParasite"/>
        </authorList>
    </citation>
    <scope>IDENTIFICATION</scope>
</reference>
<dbReference type="PROSITE" id="PS50067">
    <property type="entry name" value="KINESIN_MOTOR_2"/>
    <property type="match status" value="1"/>
</dbReference>
<keyword evidence="4" id="KW-0206">Cytoskeleton</keyword>
<dbReference type="InterPro" id="IPR019821">
    <property type="entry name" value="Kinesin_motor_CS"/>
</dbReference>
<evidence type="ECO:0000259" key="7">
    <source>
        <dbReference type="PROSITE" id="PS50067"/>
    </source>
</evidence>
<keyword evidence="3 5" id="KW-0067">ATP-binding</keyword>
<keyword evidence="5 6" id="KW-0505">Motor protein</keyword>
<name>A0A0N4Z1Q7_PARTI</name>